<organism evidence="2 3">
    <name type="scientific">Sagittula stellata (strain ATCC 700073 / DSM 11524 / E-37)</name>
    <dbReference type="NCBI Taxonomy" id="388399"/>
    <lineage>
        <taxon>Bacteria</taxon>
        <taxon>Pseudomonadati</taxon>
        <taxon>Pseudomonadota</taxon>
        <taxon>Alphaproteobacteria</taxon>
        <taxon>Rhodobacterales</taxon>
        <taxon>Roseobacteraceae</taxon>
        <taxon>Sagittula</taxon>
    </lineage>
</organism>
<evidence type="ECO:0000313" key="2">
    <source>
        <dbReference type="EMBL" id="EBA06774.1"/>
    </source>
</evidence>
<protein>
    <submittedName>
        <fullName evidence="2">Putative transposase</fullName>
    </submittedName>
</protein>
<dbReference type="Pfam" id="PF13610">
    <property type="entry name" value="DDE_Tnp_IS240"/>
    <property type="match status" value="1"/>
</dbReference>
<reference evidence="2 3" key="1">
    <citation type="submission" date="2006-06" db="EMBL/GenBank/DDBJ databases">
        <authorList>
            <person name="Moran M.A."/>
            <person name="Ferriera S."/>
            <person name="Johnson J."/>
            <person name="Kravitz S."/>
            <person name="Beeson K."/>
            <person name="Sutton G."/>
            <person name="Rogers Y.-H."/>
            <person name="Friedman R."/>
            <person name="Frazier M."/>
            <person name="Venter J.C."/>
        </authorList>
    </citation>
    <scope>NUCLEOTIDE SEQUENCE [LARGE SCALE GENOMIC DNA]</scope>
    <source>
        <strain evidence="2 3">E-37</strain>
    </source>
</reference>
<dbReference type="eggNOG" id="COG3316">
    <property type="taxonomic scope" value="Bacteria"/>
</dbReference>
<dbReference type="EMBL" id="AAYA01000013">
    <property type="protein sequence ID" value="EBA06774.1"/>
    <property type="molecule type" value="Genomic_DNA"/>
</dbReference>
<dbReference type="Proteomes" id="UP000005713">
    <property type="component" value="Unassembled WGS sequence"/>
</dbReference>
<dbReference type="AlphaFoldDB" id="A3K802"/>
<comment type="caution">
    <text evidence="2">The sequence shown here is derived from an EMBL/GenBank/DDBJ whole genome shotgun (WGS) entry which is preliminary data.</text>
</comment>
<dbReference type="InterPro" id="IPR032874">
    <property type="entry name" value="DDE_dom"/>
</dbReference>
<dbReference type="RefSeq" id="WP_005862003.1">
    <property type="nucleotide sequence ID" value="NZ_AAYA01000013.1"/>
</dbReference>
<gene>
    <name evidence="2" type="ORF">SSE37_02765</name>
</gene>
<feature type="domain" description="DDE" evidence="1">
    <location>
        <begin position="2"/>
        <end position="107"/>
    </location>
</feature>
<evidence type="ECO:0000259" key="1">
    <source>
        <dbReference type="Pfam" id="PF13610"/>
    </source>
</evidence>
<sequence>MDATYIRVIGKRCCLWRAIAAAVQTIDFRPPGQRDAKVAKAFLNKPVERAALHRPVIMVTDKAPTHRRVIREINRRHELHFVSIRHVDRKWRNTVIESDHAAMKTALGLPPELSILAISQGDIKRD</sequence>
<dbReference type="OrthoDB" id="4315389at2"/>
<evidence type="ECO:0000313" key="3">
    <source>
        <dbReference type="Proteomes" id="UP000005713"/>
    </source>
</evidence>
<name>A3K802_SAGS3</name>
<proteinExistence type="predicted"/>
<accession>A3K802</accession>
<keyword evidence="3" id="KW-1185">Reference proteome</keyword>